<dbReference type="AlphaFoldDB" id="A0ABD5ZEY3"/>
<dbReference type="Proteomes" id="UP001596481">
    <property type="component" value="Unassembled WGS sequence"/>
</dbReference>
<name>A0ABD5ZEY3_9EURY</name>
<accession>A0ABD5ZEY3</accession>
<evidence type="ECO:0000313" key="2">
    <source>
        <dbReference type="Proteomes" id="UP001596481"/>
    </source>
</evidence>
<reference evidence="1 2" key="1">
    <citation type="journal article" date="2019" name="Int. J. Syst. Evol. Microbiol.">
        <title>The Global Catalogue of Microorganisms (GCM) 10K type strain sequencing project: providing services to taxonomists for standard genome sequencing and annotation.</title>
        <authorList>
            <consortium name="The Broad Institute Genomics Platform"/>
            <consortium name="The Broad Institute Genome Sequencing Center for Infectious Disease"/>
            <person name="Wu L."/>
            <person name="Ma J."/>
        </authorList>
    </citation>
    <scope>NUCLEOTIDE SEQUENCE [LARGE SCALE GENOMIC DNA]</scope>
    <source>
        <strain evidence="1 2">DSM 29988</strain>
    </source>
</reference>
<dbReference type="RefSeq" id="WP_390223127.1">
    <property type="nucleotide sequence ID" value="NZ_JBHTAA010000005.1"/>
</dbReference>
<gene>
    <name evidence="1" type="ORF">ACFQJC_09710</name>
</gene>
<sequence>MSAKFPKRTEEARTIGGFDVLVNTDPGEIFIDLPASNPRYIRVREGDRIQEGDVSSRRSAELSGPLLTHWVVDSITIDTVTGTDTKTGETREWERDKLVQRLTVGEFSAELTTFDRVSVTEIEGLPGSASEESKWRNPYVIIVVYGNNGKKFTEVHAATVPGDWDSLEVVQRDSNVQHFSDDLRERFEGAIQRALQLEMHF</sequence>
<organism evidence="1 2">
    <name type="scientific">Haloferax namakaokahaiae</name>
    <dbReference type="NCBI Taxonomy" id="1748331"/>
    <lineage>
        <taxon>Archaea</taxon>
        <taxon>Methanobacteriati</taxon>
        <taxon>Methanobacteriota</taxon>
        <taxon>Stenosarchaea group</taxon>
        <taxon>Halobacteria</taxon>
        <taxon>Halobacteriales</taxon>
        <taxon>Haloferacaceae</taxon>
        <taxon>Haloferax</taxon>
    </lineage>
</organism>
<proteinExistence type="predicted"/>
<evidence type="ECO:0000313" key="1">
    <source>
        <dbReference type="EMBL" id="MFC7203792.1"/>
    </source>
</evidence>
<comment type="caution">
    <text evidence="1">The sequence shown here is derived from an EMBL/GenBank/DDBJ whole genome shotgun (WGS) entry which is preliminary data.</text>
</comment>
<protein>
    <submittedName>
        <fullName evidence="1">Uncharacterized protein</fullName>
    </submittedName>
</protein>
<dbReference type="EMBL" id="JBHTAA010000005">
    <property type="protein sequence ID" value="MFC7203792.1"/>
    <property type="molecule type" value="Genomic_DNA"/>
</dbReference>
<keyword evidence="2" id="KW-1185">Reference proteome</keyword>